<dbReference type="Pfam" id="PF13640">
    <property type="entry name" value="2OG-FeII_Oxy_3"/>
    <property type="match status" value="1"/>
</dbReference>
<accession>A0A2W5AC22</accession>
<keyword evidence="6" id="KW-0560">Oxidoreductase</keyword>
<evidence type="ECO:0000256" key="2">
    <source>
        <dbReference type="ARBA" id="ARBA00022723"/>
    </source>
</evidence>
<sequence>MSNARQALALAQQGRAAEAVALIDDLAARGDGEALWARGLWRVEGRLFPRDLAAARQDFRRGDEAGHMQAARIHAAFLATGAGGARDWAGALDSLRRWAANDPLAARQRDLIGVMDLDATGAPRATPPHRIVNATPYIARLEALLTPAECAFLADMAEPRLKPALIFHESRKRFVADPVRDSDAAGFPLVFECPAIHALNRRFAAASRTAVEQGEPLQVLRYHPGQQYRAHLDAIPGMANQRHLTLLTWLNDDYRGGETIFTELGLALRGRTGDALIFANALPDGRPDPATRHIGSAVESGVKLLSSRWIRQNPPLDPAAGFGQHEATAAQ</sequence>
<dbReference type="InterPro" id="IPR044862">
    <property type="entry name" value="Pro_4_hyd_alph_FE2OG_OXY"/>
</dbReference>
<comment type="caution">
    <text evidence="10">The sequence shown here is derived from an EMBL/GenBank/DDBJ whole genome shotgun (WGS) entry which is preliminary data.</text>
</comment>
<keyword evidence="3" id="KW-0256">Endoplasmic reticulum</keyword>
<dbReference type="InterPro" id="IPR006620">
    <property type="entry name" value="Pro_4_hyd_alph"/>
</dbReference>
<keyword evidence="2" id="KW-0479">Metal-binding</keyword>
<evidence type="ECO:0000313" key="10">
    <source>
        <dbReference type="EMBL" id="PZO90802.1"/>
    </source>
</evidence>
<keyword evidence="7" id="KW-0408">Iron</keyword>
<dbReference type="GO" id="GO:0031418">
    <property type="term" value="F:L-ascorbic acid binding"/>
    <property type="evidence" value="ECO:0007669"/>
    <property type="project" value="UniProtKB-KW"/>
</dbReference>
<evidence type="ECO:0000256" key="4">
    <source>
        <dbReference type="ARBA" id="ARBA00022896"/>
    </source>
</evidence>
<dbReference type="PANTHER" id="PTHR10869:SF246">
    <property type="entry name" value="TRANSMEMBRANE PROLYL 4-HYDROXYLASE"/>
    <property type="match status" value="1"/>
</dbReference>
<evidence type="ECO:0000256" key="5">
    <source>
        <dbReference type="ARBA" id="ARBA00022964"/>
    </source>
</evidence>
<dbReference type="PANTHER" id="PTHR10869">
    <property type="entry name" value="PROLYL 4-HYDROXYLASE ALPHA SUBUNIT"/>
    <property type="match status" value="1"/>
</dbReference>
<organism evidence="10 11">
    <name type="scientific">Sphingomonas sanxanigenens</name>
    <dbReference type="NCBI Taxonomy" id="397260"/>
    <lineage>
        <taxon>Bacteria</taxon>
        <taxon>Pseudomonadati</taxon>
        <taxon>Pseudomonadota</taxon>
        <taxon>Alphaproteobacteria</taxon>
        <taxon>Sphingomonadales</taxon>
        <taxon>Sphingomonadaceae</taxon>
        <taxon>Sphingomonas</taxon>
    </lineage>
</organism>
<dbReference type="AlphaFoldDB" id="A0A2W5AC22"/>
<gene>
    <name evidence="10" type="ORF">DI623_05565</name>
</gene>
<protein>
    <submittedName>
        <fullName evidence="10">Peptidyl prolyl 4-hydroxylase subunit alpha</fullName>
    </submittedName>
</protein>
<dbReference type="SUPFAM" id="SSF81901">
    <property type="entry name" value="HCP-like"/>
    <property type="match status" value="1"/>
</dbReference>
<dbReference type="Proteomes" id="UP000249066">
    <property type="component" value="Unassembled WGS sequence"/>
</dbReference>
<evidence type="ECO:0000256" key="1">
    <source>
        <dbReference type="ARBA" id="ARBA00001961"/>
    </source>
</evidence>
<proteinExistence type="predicted"/>
<keyword evidence="8" id="KW-0325">Glycoprotein</keyword>
<evidence type="ECO:0000256" key="3">
    <source>
        <dbReference type="ARBA" id="ARBA00022824"/>
    </source>
</evidence>
<dbReference type="Gene3D" id="2.60.120.620">
    <property type="entry name" value="q2cbj1_9rhob like domain"/>
    <property type="match status" value="1"/>
</dbReference>
<evidence type="ECO:0000256" key="7">
    <source>
        <dbReference type="ARBA" id="ARBA00023004"/>
    </source>
</evidence>
<evidence type="ECO:0000259" key="9">
    <source>
        <dbReference type="PROSITE" id="PS51471"/>
    </source>
</evidence>
<dbReference type="GO" id="GO:0004656">
    <property type="term" value="F:procollagen-proline 4-dioxygenase activity"/>
    <property type="evidence" value="ECO:0007669"/>
    <property type="project" value="TreeGrafter"/>
</dbReference>
<evidence type="ECO:0000313" key="11">
    <source>
        <dbReference type="Proteomes" id="UP000249066"/>
    </source>
</evidence>
<evidence type="ECO:0000256" key="6">
    <source>
        <dbReference type="ARBA" id="ARBA00023002"/>
    </source>
</evidence>
<dbReference type="InterPro" id="IPR005123">
    <property type="entry name" value="Oxoglu/Fe-dep_dioxygenase_dom"/>
</dbReference>
<dbReference type="GO" id="GO:0005506">
    <property type="term" value="F:iron ion binding"/>
    <property type="evidence" value="ECO:0007669"/>
    <property type="project" value="InterPro"/>
</dbReference>
<dbReference type="Gene3D" id="1.25.40.10">
    <property type="entry name" value="Tetratricopeptide repeat domain"/>
    <property type="match status" value="1"/>
</dbReference>
<dbReference type="EMBL" id="QFNN01000020">
    <property type="protein sequence ID" value="PZO90802.1"/>
    <property type="molecule type" value="Genomic_DNA"/>
</dbReference>
<comment type="cofactor">
    <cofactor evidence="1">
        <name>L-ascorbate</name>
        <dbReference type="ChEBI" id="CHEBI:38290"/>
    </cofactor>
</comment>
<dbReference type="PROSITE" id="PS51471">
    <property type="entry name" value="FE2OG_OXY"/>
    <property type="match status" value="1"/>
</dbReference>
<dbReference type="SMART" id="SM00702">
    <property type="entry name" value="P4Hc"/>
    <property type="match status" value="1"/>
</dbReference>
<dbReference type="InterPro" id="IPR011990">
    <property type="entry name" value="TPR-like_helical_dom_sf"/>
</dbReference>
<name>A0A2W5AC22_9SPHN</name>
<keyword evidence="4" id="KW-0847">Vitamin C</keyword>
<feature type="domain" description="Fe2OG dioxygenase" evidence="9">
    <location>
        <begin position="213"/>
        <end position="331"/>
    </location>
</feature>
<reference evidence="10 11" key="1">
    <citation type="submission" date="2017-08" db="EMBL/GenBank/DDBJ databases">
        <title>Infants hospitalized years apart are colonized by the same room-sourced microbial strains.</title>
        <authorList>
            <person name="Brooks B."/>
            <person name="Olm M.R."/>
            <person name="Firek B.A."/>
            <person name="Baker R."/>
            <person name="Thomas B.C."/>
            <person name="Morowitz M.J."/>
            <person name="Banfield J.F."/>
        </authorList>
    </citation>
    <scope>NUCLEOTIDE SEQUENCE [LARGE SCALE GENOMIC DNA]</scope>
    <source>
        <strain evidence="10">S2_018_000_R2_101</strain>
    </source>
</reference>
<dbReference type="InterPro" id="IPR045054">
    <property type="entry name" value="P4HA-like"/>
</dbReference>
<evidence type="ECO:0000256" key="8">
    <source>
        <dbReference type="ARBA" id="ARBA00023180"/>
    </source>
</evidence>
<keyword evidence="5" id="KW-0223">Dioxygenase</keyword>